<protein>
    <submittedName>
        <fullName evidence="2">Putative methyltransferase</fullName>
    </submittedName>
</protein>
<keyword evidence="2" id="KW-0808">Transferase</keyword>
<dbReference type="CDD" id="cd02440">
    <property type="entry name" value="AdoMet_MTases"/>
    <property type="match status" value="1"/>
</dbReference>
<evidence type="ECO:0000313" key="2">
    <source>
        <dbReference type="EMBL" id="QJA66270.1"/>
    </source>
</evidence>
<reference evidence="2" key="1">
    <citation type="submission" date="2020-03" db="EMBL/GenBank/DDBJ databases">
        <title>The deep terrestrial virosphere.</title>
        <authorList>
            <person name="Holmfeldt K."/>
            <person name="Nilsson E."/>
            <person name="Simone D."/>
            <person name="Lopez-Fernandez M."/>
            <person name="Wu X."/>
            <person name="de Brujin I."/>
            <person name="Lundin D."/>
            <person name="Andersson A."/>
            <person name="Bertilsson S."/>
            <person name="Dopson M."/>
        </authorList>
    </citation>
    <scope>NUCLEOTIDE SEQUENCE</scope>
    <source>
        <strain evidence="2">MM415B00358</strain>
    </source>
</reference>
<dbReference type="InterPro" id="IPR041698">
    <property type="entry name" value="Methyltransf_25"/>
</dbReference>
<name>A0A6M3J8R1_9ZZZZ</name>
<feature type="domain" description="Methyltransferase" evidence="1">
    <location>
        <begin position="77"/>
        <end position="166"/>
    </location>
</feature>
<dbReference type="SUPFAM" id="SSF53335">
    <property type="entry name" value="S-adenosyl-L-methionine-dependent methyltransferases"/>
    <property type="match status" value="1"/>
</dbReference>
<dbReference type="Gene3D" id="3.40.50.150">
    <property type="entry name" value="Vaccinia Virus protein VP39"/>
    <property type="match status" value="1"/>
</dbReference>
<organism evidence="2">
    <name type="scientific">viral metagenome</name>
    <dbReference type="NCBI Taxonomy" id="1070528"/>
    <lineage>
        <taxon>unclassified sequences</taxon>
        <taxon>metagenomes</taxon>
        <taxon>organismal metagenomes</taxon>
    </lineage>
</organism>
<sequence length="219" mass="25787">MKELNLVTPLHKATARKYIERMNDDKVHCMLVSKKYGYDYWDGDRRYGYGGYKYDGRWGPVARRLIDYYSLPPNARILDVGCGKAHLLYEFKQLLPDCEITGMDTSQYAALNIPDSIQPCLLFHKAEAPYPYPDKYFNLVISLMTLHNLNLPKLEVAIKEIERVGKNKYIFHESFRNEQEQFNLQCWALTAATEIDKESWLWLYKILGYTGDYEFAYFE</sequence>
<dbReference type="InterPro" id="IPR029063">
    <property type="entry name" value="SAM-dependent_MTases_sf"/>
</dbReference>
<dbReference type="EMBL" id="MT141552">
    <property type="protein sequence ID" value="QJA66270.1"/>
    <property type="molecule type" value="Genomic_DNA"/>
</dbReference>
<accession>A0A6M3J8R1</accession>
<proteinExistence type="predicted"/>
<dbReference type="Pfam" id="PF13649">
    <property type="entry name" value="Methyltransf_25"/>
    <property type="match status" value="1"/>
</dbReference>
<dbReference type="GO" id="GO:0032259">
    <property type="term" value="P:methylation"/>
    <property type="evidence" value="ECO:0007669"/>
    <property type="project" value="UniProtKB-KW"/>
</dbReference>
<evidence type="ECO:0000259" key="1">
    <source>
        <dbReference type="Pfam" id="PF13649"/>
    </source>
</evidence>
<dbReference type="GO" id="GO:0008168">
    <property type="term" value="F:methyltransferase activity"/>
    <property type="evidence" value="ECO:0007669"/>
    <property type="project" value="UniProtKB-KW"/>
</dbReference>
<dbReference type="AlphaFoldDB" id="A0A6M3J8R1"/>
<gene>
    <name evidence="2" type="ORF">MM415B00358_0032</name>
</gene>
<keyword evidence="2" id="KW-0489">Methyltransferase</keyword>